<reference evidence="12 13" key="1">
    <citation type="submission" date="2015-11" db="EMBL/GenBank/DDBJ databases">
        <title>Expanding the genomic diversity of Burkholderia species for the development of highly accurate diagnostics.</title>
        <authorList>
            <person name="Sahl J."/>
            <person name="Keim P."/>
            <person name="Wagner D."/>
        </authorList>
    </citation>
    <scope>NUCLEOTIDE SEQUENCE [LARGE SCALE GENOMIC DNA]</scope>
    <source>
        <strain evidence="12 13">MSMB2087WGS</strain>
    </source>
</reference>
<evidence type="ECO:0000256" key="6">
    <source>
        <dbReference type="ARBA" id="ARBA00023049"/>
    </source>
</evidence>
<dbReference type="InterPro" id="IPR013856">
    <property type="entry name" value="Peptidase_M4_domain"/>
</dbReference>
<evidence type="ECO:0000256" key="8">
    <source>
        <dbReference type="RuleBase" id="RU366073"/>
    </source>
</evidence>
<dbReference type="EC" id="3.4.24.-" evidence="8"/>
<evidence type="ECO:0000259" key="9">
    <source>
        <dbReference type="Pfam" id="PF01447"/>
    </source>
</evidence>
<dbReference type="SUPFAM" id="SSF55486">
    <property type="entry name" value="Metalloproteases ('zincins'), catalytic domain"/>
    <property type="match status" value="1"/>
</dbReference>
<gene>
    <name evidence="12" type="ORF">WL29_09135</name>
</gene>
<comment type="caution">
    <text evidence="12">The sequence shown here is derived from an EMBL/GenBank/DDBJ whole genome shotgun (WGS) entry which is preliminary data.</text>
</comment>
<dbReference type="InterPro" id="IPR032475">
    <property type="entry name" value="Protealysin_N_PP"/>
</dbReference>
<name>A0A106PJZ0_9BURK</name>
<keyword evidence="5 8" id="KW-0862">Zinc</keyword>
<dbReference type="AlphaFoldDB" id="A0A106PJZ0"/>
<feature type="active site" description="Proton donor" evidence="7">
    <location>
        <position position="273"/>
    </location>
</feature>
<comment type="function">
    <text evidence="8">Extracellular zinc metalloprotease.</text>
</comment>
<feature type="active site" evidence="7">
    <location>
        <position position="170"/>
    </location>
</feature>
<sequence length="347" mass="37726">MCTHATCPHGHCFIIPPHILEHIATNTNDPGLKQRALENLHLQGLMRGMRTGIGQFAFAGVSPGVLRRTIYDAQHKAALPGHLLRSETSTGSFPVPVNEAFDYSGDTYNFYRENFGRNSVDGKGMRLDSTIHYGKSFDNAFWNGQQMVYGDGDGQLFDRFTKCLDVVAHELTHGVTQFTAQLEYHDQPGALNESISDVFGTMVKQYILKQDVTTADWLIGAGLLIPKDGTNRTALRSMKAPGTAYDDPDLGKDPQPADMSGYYHGTADNGGVHINSGIPNRAFYLAAVAIGGNSWEVTGKIWYETLTTRLSSQSQFADAAAATRDIAKKYGAAAATAVDDAWTTVGL</sequence>
<evidence type="ECO:0000256" key="7">
    <source>
        <dbReference type="PIRSR" id="PIRSR623612-1"/>
    </source>
</evidence>
<comment type="cofactor">
    <cofactor evidence="8">
        <name>Zn(2+)</name>
        <dbReference type="ChEBI" id="CHEBI:29105"/>
    </cofactor>
</comment>
<accession>A0A106PJZ0</accession>
<protein>
    <recommendedName>
        <fullName evidence="8">Neutral metalloproteinase</fullName>
        <ecNumber evidence="8">3.4.24.-</ecNumber>
    </recommendedName>
</protein>
<feature type="domain" description="Protealysin N-terminal propeptide" evidence="11">
    <location>
        <begin position="14"/>
        <end position="46"/>
    </location>
</feature>
<organism evidence="12 13">
    <name type="scientific">Burkholderia ubonensis</name>
    <dbReference type="NCBI Taxonomy" id="101571"/>
    <lineage>
        <taxon>Bacteria</taxon>
        <taxon>Pseudomonadati</taxon>
        <taxon>Pseudomonadota</taxon>
        <taxon>Betaproteobacteria</taxon>
        <taxon>Burkholderiales</taxon>
        <taxon>Burkholderiaceae</taxon>
        <taxon>Burkholderia</taxon>
        <taxon>Burkholderia cepacia complex</taxon>
    </lineage>
</organism>
<feature type="domain" description="Peptidase M4 C-terminal" evidence="10">
    <location>
        <begin position="180"/>
        <end position="346"/>
    </location>
</feature>
<dbReference type="Gene3D" id="1.10.390.10">
    <property type="entry name" value="Neutral Protease Domain 2"/>
    <property type="match status" value="1"/>
</dbReference>
<dbReference type="Pfam" id="PF01447">
    <property type="entry name" value="Peptidase_M4"/>
    <property type="match status" value="1"/>
</dbReference>
<dbReference type="EMBL" id="LPHD01000222">
    <property type="protein sequence ID" value="KWA69564.1"/>
    <property type="molecule type" value="Genomic_DNA"/>
</dbReference>
<dbReference type="GO" id="GO:0046872">
    <property type="term" value="F:metal ion binding"/>
    <property type="evidence" value="ECO:0007669"/>
    <property type="project" value="UniProtKB-UniRule"/>
</dbReference>
<evidence type="ECO:0000259" key="11">
    <source>
        <dbReference type="Pfam" id="PF16485"/>
    </source>
</evidence>
<evidence type="ECO:0000256" key="2">
    <source>
        <dbReference type="ARBA" id="ARBA00022670"/>
    </source>
</evidence>
<dbReference type="GO" id="GO:0006508">
    <property type="term" value="P:proteolysis"/>
    <property type="evidence" value="ECO:0007669"/>
    <property type="project" value="UniProtKB-KW"/>
</dbReference>
<evidence type="ECO:0000256" key="1">
    <source>
        <dbReference type="ARBA" id="ARBA00009388"/>
    </source>
</evidence>
<dbReference type="InterPro" id="IPR001570">
    <property type="entry name" value="Peptidase_M4_C_domain"/>
</dbReference>
<keyword evidence="2 8" id="KW-0645">Protease</keyword>
<dbReference type="Pfam" id="PF02868">
    <property type="entry name" value="Peptidase_M4_C"/>
    <property type="match status" value="1"/>
</dbReference>
<dbReference type="Gene3D" id="3.10.170.10">
    <property type="match status" value="1"/>
</dbReference>
<keyword evidence="4 8" id="KW-0378">Hydrolase</keyword>
<dbReference type="CDD" id="cd09597">
    <property type="entry name" value="M4_TLP"/>
    <property type="match status" value="1"/>
</dbReference>
<evidence type="ECO:0000256" key="5">
    <source>
        <dbReference type="ARBA" id="ARBA00022833"/>
    </source>
</evidence>
<comment type="similarity">
    <text evidence="1 8">Belongs to the peptidase M4 family.</text>
</comment>
<comment type="subcellular location">
    <subcellularLocation>
        <location evidence="8">Secreted</location>
    </subcellularLocation>
</comment>
<feature type="domain" description="Peptidase M4" evidence="9">
    <location>
        <begin position="99"/>
        <end position="177"/>
    </location>
</feature>
<dbReference type="GO" id="GO:0004222">
    <property type="term" value="F:metalloendopeptidase activity"/>
    <property type="evidence" value="ECO:0007669"/>
    <property type="project" value="UniProtKB-UniRule"/>
</dbReference>
<keyword evidence="6 8" id="KW-0482">Metalloprotease</keyword>
<keyword evidence="8" id="KW-0964">Secreted</keyword>
<evidence type="ECO:0000313" key="12">
    <source>
        <dbReference type="EMBL" id="KWA69564.1"/>
    </source>
</evidence>
<evidence type="ECO:0000259" key="10">
    <source>
        <dbReference type="Pfam" id="PF02868"/>
    </source>
</evidence>
<dbReference type="Proteomes" id="UP000060630">
    <property type="component" value="Unassembled WGS sequence"/>
</dbReference>
<dbReference type="InterPro" id="IPR023612">
    <property type="entry name" value="Peptidase_M4"/>
</dbReference>
<dbReference type="RefSeq" id="WP_060193802.1">
    <property type="nucleotide sequence ID" value="NZ_LPHD01000222.1"/>
</dbReference>
<evidence type="ECO:0000313" key="13">
    <source>
        <dbReference type="Proteomes" id="UP000060630"/>
    </source>
</evidence>
<proteinExistence type="inferred from homology"/>
<dbReference type="PANTHER" id="PTHR43579:SF1">
    <property type="entry name" value="NEUTRAL METALLOPROTEINASE"/>
    <property type="match status" value="1"/>
</dbReference>
<dbReference type="PRINTS" id="PR00730">
    <property type="entry name" value="THERMOLYSIN"/>
</dbReference>
<dbReference type="GO" id="GO:0005576">
    <property type="term" value="C:extracellular region"/>
    <property type="evidence" value="ECO:0007669"/>
    <property type="project" value="UniProtKB-SubCell"/>
</dbReference>
<dbReference type="InterPro" id="IPR027268">
    <property type="entry name" value="Peptidase_M4/M1_CTD_sf"/>
</dbReference>
<dbReference type="PANTHER" id="PTHR43579">
    <property type="match status" value="1"/>
</dbReference>
<dbReference type="Pfam" id="PF16485">
    <property type="entry name" value="PLN_propep"/>
    <property type="match status" value="1"/>
</dbReference>
<keyword evidence="3" id="KW-0479">Metal-binding</keyword>
<dbReference type="InterPro" id="IPR052759">
    <property type="entry name" value="Metalloprotease_M4"/>
</dbReference>
<evidence type="ECO:0000256" key="4">
    <source>
        <dbReference type="ARBA" id="ARBA00022801"/>
    </source>
</evidence>
<evidence type="ECO:0000256" key="3">
    <source>
        <dbReference type="ARBA" id="ARBA00022723"/>
    </source>
</evidence>